<protein>
    <submittedName>
        <fullName evidence="1">Uncharacterized protein</fullName>
    </submittedName>
</protein>
<name>A0A6J5MY65_9CAUD</name>
<proteinExistence type="predicted"/>
<reference evidence="1" key="1">
    <citation type="submission" date="2020-04" db="EMBL/GenBank/DDBJ databases">
        <authorList>
            <person name="Chiriac C."/>
            <person name="Salcher M."/>
            <person name="Ghai R."/>
            <person name="Kavagutti S V."/>
        </authorList>
    </citation>
    <scope>NUCLEOTIDE SEQUENCE</scope>
</reference>
<gene>
    <name evidence="1" type="ORF">UFOVP592_17</name>
</gene>
<organism evidence="1">
    <name type="scientific">uncultured Caudovirales phage</name>
    <dbReference type="NCBI Taxonomy" id="2100421"/>
    <lineage>
        <taxon>Viruses</taxon>
        <taxon>Duplodnaviria</taxon>
        <taxon>Heunggongvirae</taxon>
        <taxon>Uroviricota</taxon>
        <taxon>Caudoviricetes</taxon>
        <taxon>Peduoviridae</taxon>
        <taxon>Maltschvirus</taxon>
        <taxon>Maltschvirus maltsch</taxon>
    </lineage>
</organism>
<dbReference type="EMBL" id="LR796558">
    <property type="protein sequence ID" value="CAB4151458.1"/>
    <property type="molecule type" value="Genomic_DNA"/>
</dbReference>
<accession>A0A6J5MY65</accession>
<evidence type="ECO:0000313" key="1">
    <source>
        <dbReference type="EMBL" id="CAB4151458.1"/>
    </source>
</evidence>
<sequence length="717" mass="78598">MPIKKSYSEITVPLQKMSFTPDVPSSALGQNEYNIGENVETDVRGIRSVLGEEEILGTVPGIPTYVTGGYRNSNAVAGVDDPEHKFWFIVATDAGNWYANNGVTGWLDITPVAATGFIKTGYSQAINITDSWNGTIPIFNDTLNAPFFWPDESGTPKLVLYKNNIPPKEISTITVGTGTCTITIDTTAPNTAYTVAPYAAGDKILITNINNFFNGIYTVVSSTTTQIVYTAVPGAAYPGGAVGTVSAAYTWNYNPNWQSLTAGFVRLYSTPNVGNILVAGNLTVVPQRNLTCATNTGSAVLPCVAATTDLIGANVIGPGIPTGSTVLTVSAGVSITINQNATATSAGVTVSFGLSTVERYPVTIAWSQAFGLNQAPQTWQPTNLNVANQVEVPLRGEVLDAWPSNGQLFLNSYWDTVVLSPLNYSTTNAPILGIRLFNQGRGMLTANCWANTDSNVYGIDSRDIWVFDGNSFRGIGNQRVKHWFFNELDPLYVDRVYVECNTEKNQVEIYYPDQNAPEGGVPNKMISYRYDLDVWNPPRFVSKASYACESPVWSYDGAEWVYNKASRGMVYAKGASGFKLIQKDQGYRFVDNQIISSQFRRDNLKLVKDYSSKVLVHRILPEIVNLNDNNVEIDPVTNPELVGNVQFKVEGANSVGQTPLFQDLQTLTTDTNYPWVQINQNAHRTDTIEFTNDPDTPDTIWMCNALTFQFTEVEDDR</sequence>